<name>A0A2R8CQQ6_9GAMM</name>
<organism evidence="1 2">
    <name type="scientific">Kushneria phyllosphaerae</name>
    <dbReference type="NCBI Taxonomy" id="2100822"/>
    <lineage>
        <taxon>Bacteria</taxon>
        <taxon>Pseudomonadati</taxon>
        <taxon>Pseudomonadota</taxon>
        <taxon>Gammaproteobacteria</taxon>
        <taxon>Oceanospirillales</taxon>
        <taxon>Halomonadaceae</taxon>
        <taxon>Kushneria</taxon>
    </lineage>
</organism>
<dbReference type="RefSeq" id="WP_108844025.1">
    <property type="nucleotide sequence ID" value="NZ_ONZI01000005.1"/>
</dbReference>
<dbReference type="AlphaFoldDB" id="A0A2R8CQQ6"/>
<evidence type="ECO:0000313" key="2">
    <source>
        <dbReference type="Proteomes" id="UP000244934"/>
    </source>
</evidence>
<dbReference type="OrthoDB" id="7065132at2"/>
<keyword evidence="2" id="KW-1185">Reference proteome</keyword>
<dbReference type="EMBL" id="ONZI01000005">
    <property type="protein sequence ID" value="SPJ35221.1"/>
    <property type="molecule type" value="Genomic_DNA"/>
</dbReference>
<sequence length="103" mass="11571">MNGAVMMPVHIQRLSENHPLRTDPTRSWPYVVTVGYRAKARQIVERRRVYVRATSPELAERDAVMYCRNIACPVRDEAGRLLKPSRALASRPLDKNDAIGGGA</sequence>
<dbReference type="Proteomes" id="UP000244934">
    <property type="component" value="Unassembled WGS sequence"/>
</dbReference>
<reference evidence="2" key="1">
    <citation type="submission" date="2018-03" db="EMBL/GenBank/DDBJ databases">
        <authorList>
            <person name="Navarro De La Torre S."/>
        </authorList>
    </citation>
    <scope>NUCLEOTIDE SEQUENCE [LARGE SCALE GENOMIC DNA]</scope>
    <source>
        <strain evidence="2">EAod3</strain>
    </source>
</reference>
<proteinExistence type="predicted"/>
<protein>
    <submittedName>
        <fullName evidence="1">Uncharacterized protein</fullName>
    </submittedName>
</protein>
<accession>A0A2R8CQQ6</accession>
<evidence type="ECO:0000313" key="1">
    <source>
        <dbReference type="EMBL" id="SPJ35221.1"/>
    </source>
</evidence>
<gene>
    <name evidence="1" type="ORF">KSP9073_03279</name>
</gene>